<dbReference type="PANTHER" id="PTHR31189:SF7">
    <property type="entry name" value="OS03G0197300 PROTEIN"/>
    <property type="match status" value="1"/>
</dbReference>
<proteinExistence type="predicted"/>
<keyword evidence="4" id="KW-1185">Reference proteome</keyword>
<evidence type="ECO:0000256" key="1">
    <source>
        <dbReference type="SAM" id="MobiDB-lite"/>
    </source>
</evidence>
<sequence length="737" mass="86346">MKKESPFSSSSLIPIFFLLLALPSSASRNDGWLEGAEPAVKRANERKSLLKTEFGEISAVNFNDGSRFGPYHLQFITLEPNSLFLPVLLHSDMVFYVHTGSGRLNWLEDGNLRTVDLRRGVVFRLQPGSIFYLQSSLEAEREKLRIYALFSSTDEDRYDPTIGAYSSITDLVRGFDKKILQESFKAPEEVIEEMMNTTKPPLIVHAVTTQSKKPTSMSWELEARFLKAFMGGAGAGGMALNKDKSKQHVYNIYEQRPDFKNCNGRSLTVTKKKYHQLKGSNVGLFYVELVSGSMMGPHWNPSAWEIGIGVSEEPGIVRVGCSSIGGSSKRSSKCKNWRFMVGKGDAFVAPKFHPMVQMSFNNGSFVFIGFSTTTRSNHPQFMAGRSSVLQDLDRKVLASSFDVNETTIDRLLAAQVDSVILECNFCAEEEKRLMEEEAKKEREEEEEARKREEEERRKREEEERKRREEEEAARKREEEDIRKREEERKRKEEEEAAARREEEEAKKREEEEDMRKREEEERKRKEEEEAAARREEEEAKKREEEEDMRKREEEERRRKEEEEAAARGEEEEARKREEEEDTRKREEERKRREEEEAAGREAERKRMEEEEAAVRREAERKRMEEEEERKRMEEEGAGKGGREEEEAAAEEARREAEKKREEEKAGKREEEEEWGEGKTITEGRKTAVEEEEEVHHQTQQRRKRQKDKKEEERKKKNWDWEEAEEEGRVIRILGQWT</sequence>
<dbReference type="SMART" id="SM00835">
    <property type="entry name" value="Cupin_1"/>
    <property type="match status" value="1"/>
</dbReference>
<dbReference type="InterPro" id="IPR011051">
    <property type="entry name" value="RmlC_Cupin_sf"/>
</dbReference>
<feature type="compositionally biased region" description="Basic and acidic residues" evidence="1">
    <location>
        <begin position="707"/>
        <end position="719"/>
    </location>
</feature>
<reference evidence="5" key="1">
    <citation type="submission" date="2025-08" db="UniProtKB">
        <authorList>
            <consortium name="RefSeq"/>
        </authorList>
    </citation>
    <scope>IDENTIFICATION</scope>
    <source>
        <strain evidence="5">OHB3-1</strain>
    </source>
</reference>
<dbReference type="InterPro" id="IPR050253">
    <property type="entry name" value="Seed_Storage-Functional"/>
</dbReference>
<evidence type="ECO:0000313" key="5">
    <source>
        <dbReference type="RefSeq" id="XP_022132499.1"/>
    </source>
</evidence>
<dbReference type="KEGG" id="mcha:111005340"/>
<dbReference type="PANTHER" id="PTHR31189">
    <property type="entry name" value="OS03G0336100 PROTEIN-RELATED"/>
    <property type="match status" value="1"/>
</dbReference>
<accession>A0A6J1BT82</accession>
<gene>
    <name evidence="5" type="primary">LOC111005340</name>
</gene>
<dbReference type="SUPFAM" id="SSF51182">
    <property type="entry name" value="RmlC-like cupins"/>
    <property type="match status" value="1"/>
</dbReference>
<dbReference type="RefSeq" id="XP_022132499.1">
    <property type="nucleotide sequence ID" value="XM_022276807.1"/>
</dbReference>
<dbReference type="Pfam" id="PF00190">
    <property type="entry name" value="Cupin_1"/>
    <property type="match status" value="1"/>
</dbReference>
<keyword evidence="2" id="KW-0732">Signal</keyword>
<feature type="compositionally biased region" description="Basic and acidic residues" evidence="1">
    <location>
        <begin position="650"/>
        <end position="696"/>
    </location>
</feature>
<dbReference type="AlphaFoldDB" id="A0A6J1BT82"/>
<feature type="domain" description="Cupin type-1" evidence="3">
    <location>
        <begin position="250"/>
        <end position="409"/>
    </location>
</feature>
<organism evidence="4 5">
    <name type="scientific">Momordica charantia</name>
    <name type="common">Bitter gourd</name>
    <name type="synonym">Balsam pear</name>
    <dbReference type="NCBI Taxonomy" id="3673"/>
    <lineage>
        <taxon>Eukaryota</taxon>
        <taxon>Viridiplantae</taxon>
        <taxon>Streptophyta</taxon>
        <taxon>Embryophyta</taxon>
        <taxon>Tracheophyta</taxon>
        <taxon>Spermatophyta</taxon>
        <taxon>Magnoliopsida</taxon>
        <taxon>eudicotyledons</taxon>
        <taxon>Gunneridae</taxon>
        <taxon>Pentapetalae</taxon>
        <taxon>rosids</taxon>
        <taxon>fabids</taxon>
        <taxon>Cucurbitales</taxon>
        <taxon>Cucurbitaceae</taxon>
        <taxon>Momordiceae</taxon>
        <taxon>Momordica</taxon>
    </lineage>
</organism>
<dbReference type="OrthoDB" id="1932894at2759"/>
<feature type="signal peptide" evidence="2">
    <location>
        <begin position="1"/>
        <end position="26"/>
    </location>
</feature>
<dbReference type="GeneID" id="111005340"/>
<evidence type="ECO:0000259" key="3">
    <source>
        <dbReference type="SMART" id="SM00835"/>
    </source>
</evidence>
<feature type="chain" id="PRO_5026983764" evidence="2">
    <location>
        <begin position="27"/>
        <end position="737"/>
    </location>
</feature>
<protein>
    <submittedName>
        <fullName evidence="5">Vicilin-like seed storage protein At2g18540</fullName>
    </submittedName>
</protein>
<name>A0A6J1BT82_MOMCH</name>
<evidence type="ECO:0000313" key="4">
    <source>
        <dbReference type="Proteomes" id="UP000504603"/>
    </source>
</evidence>
<dbReference type="InterPro" id="IPR014710">
    <property type="entry name" value="RmlC-like_jellyroll"/>
</dbReference>
<feature type="region of interest" description="Disordered" evidence="1">
    <location>
        <begin position="435"/>
        <end position="724"/>
    </location>
</feature>
<dbReference type="InterPro" id="IPR006045">
    <property type="entry name" value="Cupin_1"/>
</dbReference>
<dbReference type="CDD" id="cd02244">
    <property type="entry name" value="cupin_7S_vicilin-like_N"/>
    <property type="match status" value="1"/>
</dbReference>
<dbReference type="Proteomes" id="UP000504603">
    <property type="component" value="Unplaced"/>
</dbReference>
<feature type="compositionally biased region" description="Basic and acidic residues" evidence="1">
    <location>
        <begin position="435"/>
        <end position="642"/>
    </location>
</feature>
<evidence type="ECO:0000256" key="2">
    <source>
        <dbReference type="SAM" id="SignalP"/>
    </source>
</evidence>
<dbReference type="CDD" id="cd02245">
    <property type="entry name" value="cupin_7S_vicilin-like_C"/>
    <property type="match status" value="1"/>
</dbReference>
<dbReference type="Gene3D" id="2.60.120.10">
    <property type="entry name" value="Jelly Rolls"/>
    <property type="match status" value="2"/>
</dbReference>